<dbReference type="AlphaFoldDB" id="A0A2T0U9F8"/>
<dbReference type="SUPFAM" id="SSF53300">
    <property type="entry name" value="vWA-like"/>
    <property type="match status" value="1"/>
</dbReference>
<dbReference type="InterPro" id="IPR002881">
    <property type="entry name" value="DUF58"/>
</dbReference>
<evidence type="ECO:0000313" key="3">
    <source>
        <dbReference type="Proteomes" id="UP000238034"/>
    </source>
</evidence>
<name>A0A2T0U9F8_9SPHI</name>
<dbReference type="Pfam" id="PF01882">
    <property type="entry name" value="DUF58"/>
    <property type="match status" value="1"/>
</dbReference>
<dbReference type="Proteomes" id="UP000238034">
    <property type="component" value="Unassembled WGS sequence"/>
</dbReference>
<feature type="domain" description="DUF58" evidence="1">
    <location>
        <begin position="56"/>
        <end position="277"/>
    </location>
</feature>
<gene>
    <name evidence="2" type="ORF">B0I27_102234</name>
</gene>
<dbReference type="Gene3D" id="3.40.50.410">
    <property type="entry name" value="von Willebrand factor, type A domain"/>
    <property type="match status" value="1"/>
</dbReference>
<dbReference type="RefSeq" id="WP_245925427.1">
    <property type="nucleotide sequence ID" value="NZ_PVTH01000002.1"/>
</dbReference>
<accession>A0A2T0U9F8</accession>
<proteinExistence type="predicted"/>
<dbReference type="EMBL" id="PVTH01000002">
    <property type="protein sequence ID" value="PRY54467.1"/>
    <property type="molecule type" value="Genomic_DNA"/>
</dbReference>
<dbReference type="PANTHER" id="PTHR33608:SF7">
    <property type="entry name" value="DUF58 DOMAIN-CONTAINING PROTEIN"/>
    <property type="match status" value="1"/>
</dbReference>
<dbReference type="PANTHER" id="PTHR33608">
    <property type="entry name" value="BLL2464 PROTEIN"/>
    <property type="match status" value="1"/>
</dbReference>
<evidence type="ECO:0000313" key="2">
    <source>
        <dbReference type="EMBL" id="PRY54467.1"/>
    </source>
</evidence>
<comment type="caution">
    <text evidence="2">The sequence shown here is derived from an EMBL/GenBank/DDBJ whole genome shotgun (WGS) entry which is preliminary data.</text>
</comment>
<protein>
    <submittedName>
        <fullName evidence="2">Uncharacterized protein DUF58</fullName>
    </submittedName>
</protein>
<dbReference type="InterPro" id="IPR036465">
    <property type="entry name" value="vWFA_dom_sf"/>
</dbReference>
<keyword evidence="3" id="KW-1185">Reference proteome</keyword>
<sequence length="318" mass="36466">MAGFFMERAEKMSLKLNEVSSEGFVNLHLLARQVVEGFITGLHKSPFHGFSVEFAEHRLYNRGDSIKNIDWKLYGRTDRLFVKRFEEETNLRCQLVVDKSSSMYLPAGGMNKLTFSACSAAILMELFKKQRDAFGLSYFADNLEFSSIAGSTSAHRSFLLAELQKLIMDENPEKGTSLASTLHELAEKLHKRSLVIIFSDLFEAHAEPGNYTELFSALHHLKHNKHEIILYHILDQSTELDFRYDERPYEFIDIESGESLKLNPSQVRDMYRDSIKEGQRELRLKCAQYSIDLVEADCNAGFNSVLENYLIKRNKVAG</sequence>
<organism evidence="2 3">
    <name type="scientific">Arcticibacter pallidicorallinus</name>
    <dbReference type="NCBI Taxonomy" id="1259464"/>
    <lineage>
        <taxon>Bacteria</taxon>
        <taxon>Pseudomonadati</taxon>
        <taxon>Bacteroidota</taxon>
        <taxon>Sphingobacteriia</taxon>
        <taxon>Sphingobacteriales</taxon>
        <taxon>Sphingobacteriaceae</taxon>
        <taxon>Arcticibacter</taxon>
    </lineage>
</organism>
<reference evidence="2 3" key="1">
    <citation type="submission" date="2018-03" db="EMBL/GenBank/DDBJ databases">
        <title>Genomic Encyclopedia of Type Strains, Phase III (KMG-III): the genomes of soil and plant-associated and newly described type strains.</title>
        <authorList>
            <person name="Whitman W."/>
        </authorList>
    </citation>
    <scope>NUCLEOTIDE SEQUENCE [LARGE SCALE GENOMIC DNA]</scope>
    <source>
        <strain evidence="2 3">CGMCC 1.9313</strain>
    </source>
</reference>
<evidence type="ECO:0000259" key="1">
    <source>
        <dbReference type="Pfam" id="PF01882"/>
    </source>
</evidence>